<dbReference type="Gene3D" id="1.20.58.340">
    <property type="entry name" value="Magnesium transport protein CorA, transmembrane region"/>
    <property type="match status" value="1"/>
</dbReference>
<dbReference type="Proteomes" id="UP000323506">
    <property type="component" value="Chromosome D01"/>
</dbReference>
<dbReference type="GO" id="GO:0015095">
    <property type="term" value="F:magnesium ion transmembrane transporter activity"/>
    <property type="evidence" value="ECO:0007669"/>
    <property type="project" value="TreeGrafter"/>
</dbReference>
<comment type="subcellular location">
    <subcellularLocation>
        <location evidence="1 6">Membrane</location>
        <topology evidence="1 6">Multi-pass membrane protein</topology>
    </subcellularLocation>
</comment>
<evidence type="ECO:0000256" key="6">
    <source>
        <dbReference type="RuleBase" id="RU366041"/>
    </source>
</evidence>
<name>A0A5D2DLM2_GOSDA</name>
<dbReference type="GO" id="GO:0016020">
    <property type="term" value="C:membrane"/>
    <property type="evidence" value="ECO:0007669"/>
    <property type="project" value="UniProtKB-SubCell"/>
</dbReference>
<keyword evidence="6" id="KW-0813">Transport</keyword>
<dbReference type="InterPro" id="IPR039204">
    <property type="entry name" value="MRS2-like"/>
</dbReference>
<evidence type="ECO:0000256" key="4">
    <source>
        <dbReference type="ARBA" id="ARBA00022989"/>
    </source>
</evidence>
<comment type="function">
    <text evidence="6">Magnesium transporter that may mediate the influx of magnesium.</text>
</comment>
<dbReference type="Gene3D" id="2.40.128.330">
    <property type="match status" value="1"/>
</dbReference>
<feature type="transmembrane region" description="Helical" evidence="6">
    <location>
        <begin position="320"/>
        <end position="341"/>
    </location>
</feature>
<dbReference type="PANTHER" id="PTHR13890:SF31">
    <property type="entry name" value="MAGNESIUM TRANSPORTER MRS2-2-RELATED"/>
    <property type="match status" value="1"/>
</dbReference>
<feature type="transmembrane region" description="Helical" evidence="6">
    <location>
        <begin position="353"/>
        <end position="377"/>
    </location>
</feature>
<comment type="similarity">
    <text evidence="2 6">Belongs to the CorA metal ion transporter (MIT) (TC 1.A.35.5) family.</text>
</comment>
<evidence type="ECO:0000256" key="7">
    <source>
        <dbReference type="SAM" id="Coils"/>
    </source>
</evidence>
<evidence type="ECO:0000313" key="9">
    <source>
        <dbReference type="Proteomes" id="UP000323506"/>
    </source>
</evidence>
<sequence length="385" mass="42581">MTHVVPADPQVLVTVKKKAQPSRSWAVLDSNGETTLLDVDKYAIMHRVNIHARDLRILDPLLSYPSTILGRDGAIVLNLEHIKAIITAEEVLLRDPSGEYVVPVVQELQRHLPVVNAINQGPEAIGQIDVEAADECVSPFEFRALEVALESICSFLAARTLELETAAYPALDELTSLISSRNLDRVRKLKSAMTRLTARVQKVRDALEQLLDDDDDMADLYLSRKLAASSPVSGSGAANWYAVSPTIGSKISKASRGSIATIHGDENDVEELEMLLEAYFMQIDGTLNKLTTLREYIDDTEDYINIQLDNHRNQLIQLELFLSSGSVCLSVYSLVAAIFGMNIPFTWNDNHGYVFKWVVIISGLLSALLFILIMSYARLKGLVGS</sequence>
<dbReference type="Pfam" id="PF22099">
    <property type="entry name" value="MRS2-like"/>
    <property type="match status" value="2"/>
</dbReference>
<keyword evidence="5 6" id="KW-0472">Membrane</keyword>
<dbReference type="AlphaFoldDB" id="A0A5D2DLM2"/>
<keyword evidence="6" id="KW-0460">Magnesium</keyword>
<evidence type="ECO:0000256" key="3">
    <source>
        <dbReference type="ARBA" id="ARBA00022692"/>
    </source>
</evidence>
<dbReference type="FunFam" id="2.40.128.330:FF:000001">
    <property type="entry name" value="Magnesium transporter MRS2-1"/>
    <property type="match status" value="1"/>
</dbReference>
<feature type="coiled-coil region" evidence="7">
    <location>
        <begin position="186"/>
        <end position="213"/>
    </location>
</feature>
<evidence type="ECO:0000313" key="8">
    <source>
        <dbReference type="EMBL" id="TYG81726.1"/>
    </source>
</evidence>
<keyword evidence="7" id="KW-0175">Coiled coil</keyword>
<reference evidence="8 9" key="1">
    <citation type="submission" date="2019-06" db="EMBL/GenBank/DDBJ databases">
        <title>WGS assembly of Gossypium darwinii.</title>
        <authorList>
            <person name="Chen Z.J."/>
            <person name="Sreedasyam A."/>
            <person name="Ando A."/>
            <person name="Song Q."/>
            <person name="De L."/>
            <person name="Hulse-Kemp A."/>
            <person name="Ding M."/>
            <person name="Ye W."/>
            <person name="Kirkbride R."/>
            <person name="Jenkins J."/>
            <person name="Plott C."/>
            <person name="Lovell J."/>
            <person name="Lin Y.-M."/>
            <person name="Vaughn R."/>
            <person name="Liu B."/>
            <person name="Li W."/>
            <person name="Simpson S."/>
            <person name="Scheffler B."/>
            <person name="Saski C."/>
            <person name="Grover C."/>
            <person name="Hu G."/>
            <person name="Conover J."/>
            <person name="Carlson J."/>
            <person name="Shu S."/>
            <person name="Boston L."/>
            <person name="Williams M."/>
            <person name="Peterson D."/>
            <person name="Mcgee K."/>
            <person name="Jones D."/>
            <person name="Wendel J."/>
            <person name="Stelly D."/>
            <person name="Grimwood J."/>
            <person name="Schmutz J."/>
        </authorList>
    </citation>
    <scope>NUCLEOTIDE SEQUENCE [LARGE SCALE GENOMIC DNA]</scope>
    <source>
        <strain evidence="8">1808015.09</strain>
    </source>
</reference>
<dbReference type="SMR" id="A0A5D2DLM2"/>
<evidence type="ECO:0000256" key="2">
    <source>
        <dbReference type="ARBA" id="ARBA00007535"/>
    </source>
</evidence>
<keyword evidence="3 6" id="KW-0812">Transmembrane</keyword>
<protein>
    <recommendedName>
        <fullName evidence="6">Magnesium transporter</fullName>
    </recommendedName>
</protein>
<evidence type="ECO:0000256" key="1">
    <source>
        <dbReference type="ARBA" id="ARBA00004141"/>
    </source>
</evidence>
<dbReference type="SUPFAM" id="SSF144083">
    <property type="entry name" value="Magnesium transport protein CorA, transmembrane region"/>
    <property type="match status" value="1"/>
</dbReference>
<dbReference type="InterPro" id="IPR045863">
    <property type="entry name" value="CorA_TM1_TM2"/>
</dbReference>
<keyword evidence="9" id="KW-1185">Reference proteome</keyword>
<evidence type="ECO:0000256" key="5">
    <source>
        <dbReference type="ARBA" id="ARBA00023136"/>
    </source>
</evidence>
<proteinExistence type="inferred from homology"/>
<keyword evidence="4 6" id="KW-1133">Transmembrane helix</keyword>
<organism evidence="8 9">
    <name type="scientific">Gossypium darwinii</name>
    <name type="common">Darwin's cotton</name>
    <name type="synonym">Gossypium barbadense var. darwinii</name>
    <dbReference type="NCBI Taxonomy" id="34276"/>
    <lineage>
        <taxon>Eukaryota</taxon>
        <taxon>Viridiplantae</taxon>
        <taxon>Streptophyta</taxon>
        <taxon>Embryophyta</taxon>
        <taxon>Tracheophyta</taxon>
        <taxon>Spermatophyta</taxon>
        <taxon>Magnoliopsida</taxon>
        <taxon>eudicotyledons</taxon>
        <taxon>Gunneridae</taxon>
        <taxon>Pentapetalae</taxon>
        <taxon>rosids</taxon>
        <taxon>malvids</taxon>
        <taxon>Malvales</taxon>
        <taxon>Malvaceae</taxon>
        <taxon>Malvoideae</taxon>
        <taxon>Gossypium</taxon>
    </lineage>
</organism>
<gene>
    <name evidence="8" type="ORF">ES288_D01G028600v1</name>
</gene>
<dbReference type="EMBL" id="CM017701">
    <property type="protein sequence ID" value="TYG81726.1"/>
    <property type="molecule type" value="Genomic_DNA"/>
</dbReference>
<keyword evidence="6" id="KW-0406">Ion transport</keyword>
<accession>A0A5D2DLM2</accession>
<dbReference type="CDD" id="cd12823">
    <property type="entry name" value="Mrs2_Mfm1p-like"/>
    <property type="match status" value="1"/>
</dbReference>
<dbReference type="PANTHER" id="PTHR13890">
    <property type="entry name" value="RNA SPLICING PROTEIN MRS2, MITOCHONDRIAL"/>
    <property type="match status" value="1"/>
</dbReference>